<dbReference type="SUPFAM" id="SSF46689">
    <property type="entry name" value="Homeodomain-like"/>
    <property type="match status" value="2"/>
</dbReference>
<feature type="compositionally biased region" description="Polar residues" evidence="3">
    <location>
        <begin position="93"/>
        <end position="114"/>
    </location>
</feature>
<dbReference type="InterPro" id="IPR006600">
    <property type="entry name" value="HTH_CenpB_DNA-bd_dom"/>
</dbReference>
<protein>
    <submittedName>
        <fullName evidence="5">Major centromere autoantigen B-like protein</fullName>
    </submittedName>
</protein>
<reference evidence="6" key="1">
    <citation type="journal article" date="2014" name="Genome Announc.">
        <title>Genome sequence and annotation of Acremonium chrysogenum, producer of the beta-lactam antibiotic cephalosporin C.</title>
        <authorList>
            <person name="Terfehr D."/>
            <person name="Dahlmann T.A."/>
            <person name="Specht T."/>
            <person name="Zadra I."/>
            <person name="Kuernsteiner H."/>
            <person name="Kueck U."/>
        </authorList>
    </citation>
    <scope>NUCLEOTIDE SEQUENCE [LARGE SCALE GENOMIC DNA]</scope>
    <source>
        <strain evidence="6">ATCC 11550 / CBS 779.69 / DSM 880 / IAM 14645 / JCM 23072 / IMI 49137</strain>
    </source>
</reference>
<keyword evidence="6" id="KW-1185">Reference proteome</keyword>
<feature type="compositionally biased region" description="Polar residues" evidence="3">
    <location>
        <begin position="331"/>
        <end position="344"/>
    </location>
</feature>
<feature type="compositionally biased region" description="Polar residues" evidence="3">
    <location>
        <begin position="516"/>
        <end position="525"/>
    </location>
</feature>
<dbReference type="SMART" id="SM00674">
    <property type="entry name" value="CENPB"/>
    <property type="match status" value="1"/>
</dbReference>
<organism evidence="5 6">
    <name type="scientific">Hapsidospora chrysogenum (strain ATCC 11550 / CBS 779.69 / DSM 880 / IAM 14645 / JCM 23072 / IMI 49137)</name>
    <name type="common">Acremonium chrysogenum</name>
    <dbReference type="NCBI Taxonomy" id="857340"/>
    <lineage>
        <taxon>Eukaryota</taxon>
        <taxon>Fungi</taxon>
        <taxon>Dikarya</taxon>
        <taxon>Ascomycota</taxon>
        <taxon>Pezizomycotina</taxon>
        <taxon>Sordariomycetes</taxon>
        <taxon>Hypocreomycetidae</taxon>
        <taxon>Hypocreales</taxon>
        <taxon>Bionectriaceae</taxon>
        <taxon>Hapsidospora</taxon>
    </lineage>
</organism>
<dbReference type="Proteomes" id="UP000029964">
    <property type="component" value="Unassembled WGS sequence"/>
</dbReference>
<keyword evidence="2" id="KW-0539">Nucleus</keyword>
<gene>
    <name evidence="5" type="ORF">ACRE_001610</name>
</gene>
<feature type="compositionally biased region" description="Low complexity" evidence="3">
    <location>
        <begin position="29"/>
        <end position="40"/>
    </location>
</feature>
<comment type="caution">
    <text evidence="5">The sequence shown here is derived from an EMBL/GenBank/DDBJ whole genome shotgun (WGS) entry which is preliminary data.</text>
</comment>
<proteinExistence type="predicted"/>
<dbReference type="InterPro" id="IPR009057">
    <property type="entry name" value="Homeodomain-like_sf"/>
</dbReference>
<keyword evidence="1" id="KW-0238">DNA-binding</keyword>
<dbReference type="EMBL" id="JPKY01000001">
    <property type="protein sequence ID" value="KFH49017.1"/>
    <property type="molecule type" value="Genomic_DNA"/>
</dbReference>
<evidence type="ECO:0000256" key="1">
    <source>
        <dbReference type="ARBA" id="ARBA00023125"/>
    </source>
</evidence>
<feature type="region of interest" description="Disordered" evidence="3">
    <location>
        <begin position="269"/>
        <end position="391"/>
    </location>
</feature>
<feature type="compositionally biased region" description="Pro residues" evidence="3">
    <location>
        <begin position="128"/>
        <end position="142"/>
    </location>
</feature>
<feature type="compositionally biased region" description="Polar residues" evidence="3">
    <location>
        <begin position="368"/>
        <end position="391"/>
    </location>
</feature>
<feature type="domain" description="HTH CENPB-type" evidence="4">
    <location>
        <begin position="204"/>
        <end position="278"/>
    </location>
</feature>
<feature type="region of interest" description="Disordered" evidence="3">
    <location>
        <begin position="57"/>
        <end position="146"/>
    </location>
</feature>
<dbReference type="InterPro" id="IPR050863">
    <property type="entry name" value="CenT-Element_Derived"/>
</dbReference>
<dbReference type="PANTHER" id="PTHR19303:SF70">
    <property type="entry name" value="HTH CENPB-TYPE DOMAIN-CONTAINING PROTEIN"/>
    <property type="match status" value="1"/>
</dbReference>
<feature type="compositionally biased region" description="Low complexity" evidence="3">
    <location>
        <begin position="491"/>
        <end position="515"/>
    </location>
</feature>
<feature type="region of interest" description="Disordered" evidence="3">
    <location>
        <begin position="437"/>
        <end position="460"/>
    </location>
</feature>
<evidence type="ECO:0000259" key="4">
    <source>
        <dbReference type="PROSITE" id="PS51253"/>
    </source>
</evidence>
<evidence type="ECO:0000313" key="5">
    <source>
        <dbReference type="EMBL" id="KFH49017.1"/>
    </source>
</evidence>
<dbReference type="PANTHER" id="PTHR19303">
    <property type="entry name" value="TRANSPOSON"/>
    <property type="match status" value="1"/>
</dbReference>
<feature type="region of interest" description="Disordered" evidence="3">
    <location>
        <begin position="1"/>
        <end position="40"/>
    </location>
</feature>
<feature type="compositionally biased region" description="Polar residues" evidence="3">
    <location>
        <begin position="1"/>
        <end position="22"/>
    </location>
</feature>
<feature type="region of interest" description="Disordered" evidence="3">
    <location>
        <begin position="197"/>
        <end position="220"/>
    </location>
</feature>
<dbReference type="Pfam" id="PF04218">
    <property type="entry name" value="CENP-B_N"/>
    <property type="match status" value="1"/>
</dbReference>
<dbReference type="HOGENOM" id="CLU_021861_1_0_1"/>
<name>A0A086TI35_HAPC1</name>
<accession>A0A086TI35</accession>
<dbReference type="PROSITE" id="PS51253">
    <property type="entry name" value="HTH_CENPB"/>
    <property type="match status" value="1"/>
</dbReference>
<feature type="compositionally biased region" description="Basic and acidic residues" evidence="3">
    <location>
        <begin position="291"/>
        <end position="302"/>
    </location>
</feature>
<dbReference type="InterPro" id="IPR007889">
    <property type="entry name" value="HTH_Psq"/>
</dbReference>
<feature type="region of interest" description="Disordered" evidence="3">
    <location>
        <begin position="474"/>
        <end position="528"/>
    </location>
</feature>
<evidence type="ECO:0000256" key="2">
    <source>
        <dbReference type="ARBA" id="ARBA00023242"/>
    </source>
</evidence>
<sequence length="599" mass="64251">MDNSINGSGAMSPDTTMAQSNGYHDAWANMSPYSQSPYNNSPMNEYGHWSGYLPHGLGTESLSTMPPPSHQPQTHQLIRPGPPPPMGHHQLPMLNTNPTWPSQLTNPTPSTSYSAPPLSMNPVASTPVVPPAEAPKPPPAPPLEKARKALSTEQKRAMCQYSEDNPGKRQADIGAKFGVERSTVSKVLRHKDQYLKRDQEPDMAAAKRAKGKHPDFDRTLSNYIKRQQSSGFDVKDEEIMEQAKLFARASDNQDGLLSSLTSGWLQKFKQKHGLGGGGGTNNSSNNRLTRRASETNIPDRARVSARPPKLKKEKSTSAISRSKNKKERPSSIVSPTSPNGQMSPLSEGRSEEDAHPEGLGLDGFDFTYQPTASHSSTSLTNDTGNSSFSGGALSPTGTFTFSADPNTGTFPFEHHREKRSNTFPSLNIDAVNQQALSSAEPMTPRHAPSSATSSALESPARSMKAIISPIDTALTSPPALHRSSSNSSINTGGRSTAPSAATTAPGSNSTTNAASMDSSPVSPSQEDARRAANTLLSYIQSMSSNGQFDQGEYMTIVHLTKKLQVHQGPPAARPMGGLSRIPEGDGEMQTSHEVMMETS</sequence>
<evidence type="ECO:0000313" key="6">
    <source>
        <dbReference type="Proteomes" id="UP000029964"/>
    </source>
</evidence>
<dbReference type="GO" id="GO:0005634">
    <property type="term" value="C:nucleus"/>
    <property type="evidence" value="ECO:0007669"/>
    <property type="project" value="TreeGrafter"/>
</dbReference>
<dbReference type="AlphaFoldDB" id="A0A086TI35"/>
<dbReference type="OrthoDB" id="9909311at2759"/>
<dbReference type="Gene3D" id="1.10.10.60">
    <property type="entry name" value="Homeodomain-like"/>
    <property type="match status" value="2"/>
</dbReference>
<dbReference type="Pfam" id="PF03221">
    <property type="entry name" value="HTH_Tnp_Tc5"/>
    <property type="match status" value="1"/>
</dbReference>
<dbReference type="GO" id="GO:0003677">
    <property type="term" value="F:DNA binding"/>
    <property type="evidence" value="ECO:0007669"/>
    <property type="project" value="UniProtKB-KW"/>
</dbReference>
<dbReference type="STRING" id="857340.A0A086TI35"/>
<evidence type="ECO:0000256" key="3">
    <source>
        <dbReference type="SAM" id="MobiDB-lite"/>
    </source>
</evidence>